<sequence length="156" mass="17530">MSEKLTITTRITDVTANVALEGVIDEDANFDKIKSLGMNQFVFDFNNVSMINSCGIREWIKYLDELGSASITYINCPQIIIEQVNMVHGFIRKGVAVESFYAPYFCTNCDTGKKILLKSSEVSGSKPPLKHCNTCKTELEFDAIEKQYFSFLSQGK</sequence>
<reference evidence="1 2" key="1">
    <citation type="submission" date="2018-01" db="EMBL/GenBank/DDBJ databases">
        <title>Complete genome sequence of Bacteriovorax stolpii DSM12778.</title>
        <authorList>
            <person name="Tang B."/>
            <person name="Chang J."/>
        </authorList>
    </citation>
    <scope>NUCLEOTIDE SEQUENCE [LARGE SCALE GENOMIC DNA]</scope>
    <source>
        <strain evidence="1 2">DSM 12778</strain>
    </source>
</reference>
<dbReference type="Proteomes" id="UP000235584">
    <property type="component" value="Chromosome"/>
</dbReference>
<gene>
    <name evidence="1" type="ORF">C0V70_02740</name>
</gene>
<protein>
    <submittedName>
        <fullName evidence="1">Uncharacterized protein</fullName>
    </submittedName>
</protein>
<dbReference type="EMBL" id="CP025704">
    <property type="protein sequence ID" value="AUN97039.1"/>
    <property type="molecule type" value="Genomic_DNA"/>
</dbReference>
<dbReference type="KEGG" id="bsto:C0V70_02740"/>
<accession>A0A2K9NNE4</accession>
<name>A0A2K9NNE4_BACTC</name>
<dbReference type="AlphaFoldDB" id="A0A2K9NNE4"/>
<proteinExistence type="predicted"/>
<organism evidence="1 2">
    <name type="scientific">Bacteriovorax stolpii</name>
    <name type="common">Bdellovibrio stolpii</name>
    <dbReference type="NCBI Taxonomy" id="960"/>
    <lineage>
        <taxon>Bacteria</taxon>
        <taxon>Pseudomonadati</taxon>
        <taxon>Bdellovibrionota</taxon>
        <taxon>Bacteriovoracia</taxon>
        <taxon>Bacteriovoracales</taxon>
        <taxon>Bacteriovoracaceae</taxon>
        <taxon>Bacteriovorax</taxon>
    </lineage>
</organism>
<keyword evidence="2" id="KW-1185">Reference proteome</keyword>
<evidence type="ECO:0000313" key="2">
    <source>
        <dbReference type="Proteomes" id="UP000235584"/>
    </source>
</evidence>
<evidence type="ECO:0000313" key="1">
    <source>
        <dbReference type="EMBL" id="AUN97039.1"/>
    </source>
</evidence>
<dbReference type="RefSeq" id="WP_102242334.1">
    <property type="nucleotide sequence ID" value="NZ_CP025704.1"/>
</dbReference>